<protein>
    <recommendedName>
        <fullName evidence="3">N-formylglutamate amidohydrolase</fullName>
    </recommendedName>
</protein>
<reference evidence="1 2" key="1">
    <citation type="submission" date="2016-10" db="EMBL/GenBank/DDBJ databases">
        <title>Lutibacter sp. LPB0138, isolated from marine gastropod.</title>
        <authorList>
            <person name="Kim E."/>
            <person name="Yi H."/>
        </authorList>
    </citation>
    <scope>NUCLEOTIDE SEQUENCE [LARGE SCALE GENOMIC DNA]</scope>
    <source>
        <strain evidence="1 2">LPB0138</strain>
    </source>
</reference>
<name>A0A1D8P4D8_9FLAO</name>
<accession>A0A1D8P4D8</accession>
<proteinExistence type="predicted"/>
<dbReference type="EMBL" id="CP017478">
    <property type="protein sequence ID" value="AOW19463.1"/>
    <property type="molecule type" value="Genomic_DNA"/>
</dbReference>
<sequence length="278" mass="32939">MLRLSIDEIIEKIQLEEIFEAVSDDYSFTLKIDKYVHFICGAVHDGHQFRKSLWNNCLHSEYDRWFEEDPATKEMVQSFPIVIAGCDSRFEYDLNRAPETAIYTDAWGKQLWKNPLPDSERKYSLEKHTNFYRVVDALVRKIEEIFTVAVVYDMHSYNWKRWNREVPTFNLGTGNIDNNRFGDDAESWRKSLSEIKLPHNIKSTSLINDTFQGNGYFLKFITSKFKNTLVLATEVKKVYCDEYMQIMYPEVVRSIEEQLKVLLLLHATKFYSKHRKDL</sequence>
<dbReference type="STRING" id="1850246.LPB138_01630"/>
<dbReference type="Gene3D" id="3.40.630.40">
    <property type="entry name" value="Zn-dependent exopeptidases"/>
    <property type="match status" value="1"/>
</dbReference>
<evidence type="ECO:0000313" key="1">
    <source>
        <dbReference type="EMBL" id="AOW19463.1"/>
    </source>
</evidence>
<dbReference type="SUPFAM" id="SSF53187">
    <property type="entry name" value="Zn-dependent exopeptidases"/>
    <property type="match status" value="1"/>
</dbReference>
<dbReference type="Pfam" id="PF05013">
    <property type="entry name" value="FGase"/>
    <property type="match status" value="1"/>
</dbReference>
<keyword evidence="2" id="KW-1185">Reference proteome</keyword>
<dbReference type="Proteomes" id="UP000176050">
    <property type="component" value="Chromosome"/>
</dbReference>
<organism evidence="1 2">
    <name type="scientific">Urechidicola croceus</name>
    <dbReference type="NCBI Taxonomy" id="1850246"/>
    <lineage>
        <taxon>Bacteria</taxon>
        <taxon>Pseudomonadati</taxon>
        <taxon>Bacteroidota</taxon>
        <taxon>Flavobacteriia</taxon>
        <taxon>Flavobacteriales</taxon>
        <taxon>Flavobacteriaceae</taxon>
        <taxon>Urechidicola</taxon>
    </lineage>
</organism>
<evidence type="ECO:0008006" key="3">
    <source>
        <dbReference type="Google" id="ProtNLM"/>
    </source>
</evidence>
<dbReference type="InterPro" id="IPR007709">
    <property type="entry name" value="N-FG_amidohydro"/>
</dbReference>
<dbReference type="OrthoDB" id="9785840at2"/>
<evidence type="ECO:0000313" key="2">
    <source>
        <dbReference type="Proteomes" id="UP000176050"/>
    </source>
</evidence>
<dbReference type="AlphaFoldDB" id="A0A1D8P4D8"/>
<gene>
    <name evidence="1" type="ORF">LPB138_01630</name>
</gene>
<dbReference type="RefSeq" id="WP_070235579.1">
    <property type="nucleotide sequence ID" value="NZ_CP017478.1"/>
</dbReference>
<dbReference type="KEGG" id="lul:LPB138_01630"/>